<dbReference type="GeneID" id="36512785"/>
<dbReference type="Gene3D" id="3.40.800.20">
    <property type="entry name" value="Histone deacetylase domain"/>
    <property type="match status" value="1"/>
</dbReference>
<dbReference type="PANTHER" id="PTHR10625:SF10">
    <property type="entry name" value="HISTONE DEACETYLASE HDAC1"/>
    <property type="match status" value="1"/>
</dbReference>
<dbReference type="Proteomes" id="UP000244727">
    <property type="component" value="Chromosome"/>
</dbReference>
<dbReference type="RefSeq" id="WP_108382927.1">
    <property type="nucleotide sequence ID" value="NZ_CP028858.1"/>
</dbReference>
<proteinExistence type="predicted"/>
<evidence type="ECO:0000256" key="1">
    <source>
        <dbReference type="SAM" id="MobiDB-lite"/>
    </source>
</evidence>
<evidence type="ECO:0000313" key="4">
    <source>
        <dbReference type="Proteomes" id="UP000244727"/>
    </source>
</evidence>
<dbReference type="PRINTS" id="PR01270">
    <property type="entry name" value="HDASUPER"/>
</dbReference>
<dbReference type="GO" id="GO:0040029">
    <property type="term" value="P:epigenetic regulation of gene expression"/>
    <property type="evidence" value="ECO:0007669"/>
    <property type="project" value="TreeGrafter"/>
</dbReference>
<dbReference type="InterPro" id="IPR000286">
    <property type="entry name" value="HDACs"/>
</dbReference>
<dbReference type="EMBL" id="CP028858">
    <property type="protein sequence ID" value="AWB27965.1"/>
    <property type="molecule type" value="Genomic_DNA"/>
</dbReference>
<keyword evidence="4" id="KW-1185">Reference proteome</keyword>
<dbReference type="InterPro" id="IPR037138">
    <property type="entry name" value="His_deacetylse_dom_sf"/>
</dbReference>
<dbReference type="CDD" id="cd09992">
    <property type="entry name" value="HDAC_classII"/>
    <property type="match status" value="1"/>
</dbReference>
<accession>A0A2R4X2F9</accession>
<gene>
    <name evidence="3" type="ORF">HARCEL1_09720</name>
</gene>
<dbReference type="SUPFAM" id="SSF52768">
    <property type="entry name" value="Arginase/deacetylase"/>
    <property type="match status" value="1"/>
</dbReference>
<reference evidence="3 4" key="1">
    <citation type="submission" date="2018-04" db="EMBL/GenBank/DDBJ databases">
        <title>Halococcoides cellulosivorans gen. nov., sp. nov., an extremely halophilic cellulose-utilizing haloarchaeon from hypersaline lakes.</title>
        <authorList>
            <person name="Sorokin D.Y."/>
            <person name="Toshchakov S.V."/>
            <person name="Samarov N.I."/>
            <person name="Korzhenkov A."/>
            <person name="Kublanov I.V."/>
        </authorList>
    </citation>
    <scope>NUCLEOTIDE SEQUENCE [LARGE SCALE GENOMIC DNA]</scope>
    <source>
        <strain evidence="3 4">HArcel1</strain>
    </source>
</reference>
<dbReference type="KEGG" id="harc:HARCEL1_09720"/>
<name>A0A2R4X2F9_9EURY</name>
<dbReference type="InterPro" id="IPR023696">
    <property type="entry name" value="Ureohydrolase_dom_sf"/>
</dbReference>
<dbReference type="PANTHER" id="PTHR10625">
    <property type="entry name" value="HISTONE DEACETYLASE HDAC1-RELATED"/>
    <property type="match status" value="1"/>
</dbReference>
<dbReference type="Pfam" id="PF00850">
    <property type="entry name" value="Hist_deacetyl"/>
    <property type="match status" value="1"/>
</dbReference>
<organism evidence="3 4">
    <name type="scientific">Halococcoides cellulosivorans</name>
    <dbReference type="NCBI Taxonomy" id="1679096"/>
    <lineage>
        <taxon>Archaea</taxon>
        <taxon>Methanobacteriati</taxon>
        <taxon>Methanobacteriota</taxon>
        <taxon>Stenosarchaea group</taxon>
        <taxon>Halobacteria</taxon>
        <taxon>Halobacteriales</taxon>
        <taxon>Haloarculaceae</taxon>
        <taxon>Halococcoides</taxon>
    </lineage>
</organism>
<evidence type="ECO:0000313" key="3">
    <source>
        <dbReference type="EMBL" id="AWB27965.1"/>
    </source>
</evidence>
<protein>
    <submittedName>
        <fullName evidence="3">Histone deacetylase</fullName>
    </submittedName>
</protein>
<sequence length="338" mass="35905">MNVGHREVCLDHDTGQRHPESPDRIRAIRRTLADAEAVEYATPETATLSEITAVHDPGYIASFEDFCASGGGSWDADTIAVEATYEAALASAGIALWAARAALGHPDRPATPFAIGRPPGHHAVTDDAMGFCFLNNVAIAAETLLRRGRADRIAIVDWDVHHGNGTQDIFYDRGDVLYVSIHEEGLFPGTGALSETGTGPGVGRTLNVPFRPGSGDPEYEHVLDTAIEPTIAAFDPDLVLVSAGFDAHRRDPISRMTVSTEGYGRMAARLLDLAGRIDAGLGFVLEGGYGLETLSDSVDAINAACNGDVPDPIDAEADPHSRQVVDRLRDVGFVQGPS</sequence>
<dbReference type="GO" id="GO:0004407">
    <property type="term" value="F:histone deacetylase activity"/>
    <property type="evidence" value="ECO:0007669"/>
    <property type="project" value="TreeGrafter"/>
</dbReference>
<dbReference type="InterPro" id="IPR023801">
    <property type="entry name" value="His_deacetylse_dom"/>
</dbReference>
<feature type="region of interest" description="Disordered" evidence="1">
    <location>
        <begin position="1"/>
        <end position="20"/>
    </location>
</feature>
<feature type="domain" description="Histone deacetylase" evidence="2">
    <location>
        <begin position="18"/>
        <end position="303"/>
    </location>
</feature>
<dbReference type="AlphaFoldDB" id="A0A2R4X2F9"/>
<evidence type="ECO:0000259" key="2">
    <source>
        <dbReference type="Pfam" id="PF00850"/>
    </source>
</evidence>